<sequence>MPSFDIVSKVQWNEVDNALNQSQKEIAQRFDFKDTGTSIERNDDGISLRSSSDERVKAAYSVLQDKLIKRKVSLKHLDPQKPEPTGKGGSKMLVKVKEGIDGDHAKDLVRRIKDSKIKVQASIQEAQVRVSGKNRDDLQAAIQLVKEADLPLELQFINFRD</sequence>
<comment type="function">
    <text evidence="3">Nucleotide-binding protein.</text>
</comment>
<dbReference type="Pfam" id="PF04461">
    <property type="entry name" value="YajQ"/>
    <property type="match status" value="1"/>
</dbReference>
<dbReference type="Proteomes" id="UP001379533">
    <property type="component" value="Chromosome"/>
</dbReference>
<evidence type="ECO:0000313" key="5">
    <source>
        <dbReference type="Proteomes" id="UP001379533"/>
    </source>
</evidence>
<comment type="similarity">
    <text evidence="2 3">Belongs to the YajQ family.</text>
</comment>
<dbReference type="HAMAP" id="MF_00632">
    <property type="entry name" value="UPF0234"/>
    <property type="match status" value="1"/>
</dbReference>
<evidence type="ECO:0000256" key="2">
    <source>
        <dbReference type="ARBA" id="ARBA00093450"/>
    </source>
</evidence>
<dbReference type="InterPro" id="IPR007551">
    <property type="entry name" value="YajQ/Smlt4090-like"/>
</dbReference>
<keyword evidence="1 3" id="KW-0547">Nucleotide-binding</keyword>
<dbReference type="Gene3D" id="3.30.70.860">
    <property type="match status" value="1"/>
</dbReference>
<gene>
    <name evidence="4" type="ORF">LZC95_11135</name>
</gene>
<dbReference type="PANTHER" id="PTHR30476">
    <property type="entry name" value="UPF0234 PROTEIN YAJQ"/>
    <property type="match status" value="1"/>
</dbReference>
<protein>
    <recommendedName>
        <fullName evidence="3">Nucleotide-binding protein LZC95_11135</fullName>
    </recommendedName>
</protein>
<keyword evidence="5" id="KW-1185">Reference proteome</keyword>
<dbReference type="InterPro" id="IPR035570">
    <property type="entry name" value="UPF0234_N"/>
</dbReference>
<proteinExistence type="inferred from homology"/>
<dbReference type="EMBL" id="CP089982">
    <property type="protein sequence ID" value="WXA97387.1"/>
    <property type="molecule type" value="Genomic_DNA"/>
</dbReference>
<dbReference type="InterPro" id="IPR035571">
    <property type="entry name" value="UPF0234-like_C"/>
</dbReference>
<reference evidence="4 5" key="1">
    <citation type="submission" date="2021-12" db="EMBL/GenBank/DDBJ databases">
        <title>Discovery of the Pendulisporaceae a myxobacterial family with distinct sporulation behavior and unique specialized metabolism.</title>
        <authorList>
            <person name="Garcia R."/>
            <person name="Popoff A."/>
            <person name="Bader C.D."/>
            <person name="Loehr J."/>
            <person name="Walesch S."/>
            <person name="Walt C."/>
            <person name="Boldt J."/>
            <person name="Bunk B."/>
            <person name="Haeckl F.J.F.P.J."/>
            <person name="Gunesch A.P."/>
            <person name="Birkelbach J."/>
            <person name="Nuebel U."/>
            <person name="Pietschmann T."/>
            <person name="Bach T."/>
            <person name="Mueller R."/>
        </authorList>
    </citation>
    <scope>NUCLEOTIDE SEQUENCE [LARGE SCALE GENOMIC DNA]</scope>
    <source>
        <strain evidence="4 5">MSr12523</strain>
    </source>
</reference>
<evidence type="ECO:0000313" key="4">
    <source>
        <dbReference type="EMBL" id="WXA97387.1"/>
    </source>
</evidence>
<evidence type="ECO:0000256" key="1">
    <source>
        <dbReference type="ARBA" id="ARBA00022741"/>
    </source>
</evidence>
<dbReference type="NCBIfam" id="NF003819">
    <property type="entry name" value="PRK05412.1"/>
    <property type="match status" value="1"/>
</dbReference>
<accession>A0ABZ2KIG8</accession>
<dbReference type="RefSeq" id="WP_394848004.1">
    <property type="nucleotide sequence ID" value="NZ_CP089982.1"/>
</dbReference>
<dbReference type="CDD" id="cd11740">
    <property type="entry name" value="YajQ_like"/>
    <property type="match status" value="1"/>
</dbReference>
<evidence type="ECO:0000256" key="3">
    <source>
        <dbReference type="HAMAP-Rule" id="MF_00632"/>
    </source>
</evidence>
<name>A0ABZ2KIG8_9BACT</name>
<dbReference type="PANTHER" id="PTHR30476:SF0">
    <property type="entry name" value="UPF0234 PROTEIN YAJQ"/>
    <property type="match status" value="1"/>
</dbReference>
<dbReference type="InterPro" id="IPR036183">
    <property type="entry name" value="YajQ-like_sf"/>
</dbReference>
<organism evidence="4 5">
    <name type="scientific">Pendulispora brunnea</name>
    <dbReference type="NCBI Taxonomy" id="2905690"/>
    <lineage>
        <taxon>Bacteria</taxon>
        <taxon>Pseudomonadati</taxon>
        <taxon>Myxococcota</taxon>
        <taxon>Myxococcia</taxon>
        <taxon>Myxococcales</taxon>
        <taxon>Sorangiineae</taxon>
        <taxon>Pendulisporaceae</taxon>
        <taxon>Pendulispora</taxon>
    </lineage>
</organism>
<dbReference type="SUPFAM" id="SSF89963">
    <property type="entry name" value="YajQ-like"/>
    <property type="match status" value="2"/>
</dbReference>
<dbReference type="Gene3D" id="3.30.70.990">
    <property type="entry name" value="YajQ-like, domain 2"/>
    <property type="match status" value="1"/>
</dbReference>